<sequence length="362" mass="40227">MPPRLRSGGNGLSPLLLTCVEGLSQRGGSRLLAGLTAIIQNQSQSTITLQSSSRSPPCSAPFSTSAPCELNREQRRMWAWLRGQGKKFKTAPDPDQFGPDGETAPGNGGGPNYVGSFDGTQVFKNNKVFKSEPVLSEKARDAIFSAVVEDQLPLKAVSQKFGVDMRRIAAVVRMRSIERNWIASKKPLARPYQRAVLAMLPQADLNPGEMPFEPINDIHVHMATMQQLFHPTSESRHFTRRDAAKAFGAHILPPDDKLRIPEMIDLERKLASGVPSEEAHDEFVAQTARTEAARAKRLKGRRTMAELNRTRVATDRFEFRFENFNSSAVGRTGRARTAIGWRYGVPSHDRKPDQVKIPTKME</sequence>
<comment type="caution">
    <text evidence="2">The sequence shown here is derived from an EMBL/GenBank/DDBJ whole genome shotgun (WGS) entry which is preliminary data.</text>
</comment>
<dbReference type="InterPro" id="IPR021036">
    <property type="entry name" value="Ribosomal_mS45"/>
</dbReference>
<name>A0AAE0JZF6_9PEZI</name>
<evidence type="ECO:0000256" key="1">
    <source>
        <dbReference type="SAM" id="MobiDB-lite"/>
    </source>
</evidence>
<dbReference type="PANTHER" id="PTHR28158">
    <property type="entry name" value="37S RIBOSOMAL PROTEIN S35, MITOCHONDRIAL"/>
    <property type="match status" value="1"/>
</dbReference>
<dbReference type="PANTHER" id="PTHR28158:SF1">
    <property type="entry name" value="SMALL RIBOSOMAL SUBUNIT PROTEIN MS45"/>
    <property type="match status" value="1"/>
</dbReference>
<proteinExistence type="predicted"/>
<organism evidence="2 3">
    <name type="scientific">Lasiosphaeria ovina</name>
    <dbReference type="NCBI Taxonomy" id="92902"/>
    <lineage>
        <taxon>Eukaryota</taxon>
        <taxon>Fungi</taxon>
        <taxon>Dikarya</taxon>
        <taxon>Ascomycota</taxon>
        <taxon>Pezizomycotina</taxon>
        <taxon>Sordariomycetes</taxon>
        <taxon>Sordariomycetidae</taxon>
        <taxon>Sordariales</taxon>
        <taxon>Lasiosphaeriaceae</taxon>
        <taxon>Lasiosphaeria</taxon>
    </lineage>
</organism>
<dbReference type="AlphaFoldDB" id="A0AAE0JZF6"/>
<protein>
    <submittedName>
        <fullName evidence="2">Eukaryotic mitochondrial regulator protein-domain-containing protein</fullName>
    </submittedName>
</protein>
<dbReference type="EMBL" id="JAULSN010000007">
    <property type="protein sequence ID" value="KAK3367159.1"/>
    <property type="molecule type" value="Genomic_DNA"/>
</dbReference>
<dbReference type="Proteomes" id="UP001287356">
    <property type="component" value="Unassembled WGS sequence"/>
</dbReference>
<dbReference type="GO" id="GO:0005763">
    <property type="term" value="C:mitochondrial small ribosomal subunit"/>
    <property type="evidence" value="ECO:0007669"/>
    <property type="project" value="TreeGrafter"/>
</dbReference>
<reference evidence="2" key="2">
    <citation type="submission" date="2023-06" db="EMBL/GenBank/DDBJ databases">
        <authorList>
            <consortium name="Lawrence Berkeley National Laboratory"/>
            <person name="Haridas S."/>
            <person name="Hensen N."/>
            <person name="Bonometti L."/>
            <person name="Westerberg I."/>
            <person name="Brannstrom I.O."/>
            <person name="Guillou S."/>
            <person name="Cros-Aarteil S."/>
            <person name="Calhoun S."/>
            <person name="Kuo A."/>
            <person name="Mondo S."/>
            <person name="Pangilinan J."/>
            <person name="Riley R."/>
            <person name="Labutti K."/>
            <person name="Andreopoulos B."/>
            <person name="Lipzen A."/>
            <person name="Chen C."/>
            <person name="Yanf M."/>
            <person name="Daum C."/>
            <person name="Ng V."/>
            <person name="Clum A."/>
            <person name="Steindorff A."/>
            <person name="Ohm R."/>
            <person name="Martin F."/>
            <person name="Silar P."/>
            <person name="Natvig D."/>
            <person name="Lalanne C."/>
            <person name="Gautier V."/>
            <person name="Ament-Velasquez S.L."/>
            <person name="Kruys A."/>
            <person name="Hutchinson M.I."/>
            <person name="Powell A.J."/>
            <person name="Barry K."/>
            <person name="Miller A.N."/>
            <person name="Grigoriev I.V."/>
            <person name="Debuchy R."/>
            <person name="Gladieux P."/>
            <person name="Thoren M.H."/>
            <person name="Johannesson H."/>
        </authorList>
    </citation>
    <scope>NUCLEOTIDE SEQUENCE</scope>
    <source>
        <strain evidence="2">CBS 958.72</strain>
    </source>
</reference>
<dbReference type="GO" id="GO:0003735">
    <property type="term" value="F:structural constituent of ribosome"/>
    <property type="evidence" value="ECO:0007669"/>
    <property type="project" value="TreeGrafter"/>
</dbReference>
<reference evidence="2" key="1">
    <citation type="journal article" date="2023" name="Mol. Phylogenet. Evol.">
        <title>Genome-scale phylogeny and comparative genomics of the fungal order Sordariales.</title>
        <authorList>
            <person name="Hensen N."/>
            <person name="Bonometti L."/>
            <person name="Westerberg I."/>
            <person name="Brannstrom I.O."/>
            <person name="Guillou S."/>
            <person name="Cros-Aarteil S."/>
            <person name="Calhoun S."/>
            <person name="Haridas S."/>
            <person name="Kuo A."/>
            <person name="Mondo S."/>
            <person name="Pangilinan J."/>
            <person name="Riley R."/>
            <person name="LaButti K."/>
            <person name="Andreopoulos B."/>
            <person name="Lipzen A."/>
            <person name="Chen C."/>
            <person name="Yan M."/>
            <person name="Daum C."/>
            <person name="Ng V."/>
            <person name="Clum A."/>
            <person name="Steindorff A."/>
            <person name="Ohm R.A."/>
            <person name="Martin F."/>
            <person name="Silar P."/>
            <person name="Natvig D.O."/>
            <person name="Lalanne C."/>
            <person name="Gautier V."/>
            <person name="Ament-Velasquez S.L."/>
            <person name="Kruys A."/>
            <person name="Hutchinson M.I."/>
            <person name="Powell A.J."/>
            <person name="Barry K."/>
            <person name="Miller A.N."/>
            <person name="Grigoriev I.V."/>
            <person name="Debuchy R."/>
            <person name="Gladieux P."/>
            <person name="Hiltunen Thoren M."/>
            <person name="Johannesson H."/>
        </authorList>
    </citation>
    <scope>NUCLEOTIDE SEQUENCE</scope>
    <source>
        <strain evidence="2">CBS 958.72</strain>
    </source>
</reference>
<accession>A0AAE0JZF6</accession>
<keyword evidence="3" id="KW-1185">Reference proteome</keyword>
<dbReference type="GO" id="GO:0032543">
    <property type="term" value="P:mitochondrial translation"/>
    <property type="evidence" value="ECO:0007669"/>
    <property type="project" value="TreeGrafter"/>
</dbReference>
<evidence type="ECO:0000313" key="3">
    <source>
        <dbReference type="Proteomes" id="UP001287356"/>
    </source>
</evidence>
<feature type="region of interest" description="Disordered" evidence="1">
    <location>
        <begin position="88"/>
        <end position="111"/>
    </location>
</feature>
<dbReference type="Pfam" id="PF12298">
    <property type="entry name" value="Bot1p"/>
    <property type="match status" value="1"/>
</dbReference>
<gene>
    <name evidence="2" type="ORF">B0T24DRAFT_635091</name>
</gene>
<evidence type="ECO:0000313" key="2">
    <source>
        <dbReference type="EMBL" id="KAK3367159.1"/>
    </source>
</evidence>